<evidence type="ECO:0000256" key="1">
    <source>
        <dbReference type="ARBA" id="ARBA00013258"/>
    </source>
</evidence>
<dbReference type="InterPro" id="IPR001227">
    <property type="entry name" value="Ac_transferase_dom_sf"/>
</dbReference>
<dbReference type="InterPro" id="IPR050858">
    <property type="entry name" value="Mal-CoA-ACP_Trans/PKS_FabD"/>
</dbReference>
<dbReference type="InterPro" id="IPR016035">
    <property type="entry name" value="Acyl_Trfase/lysoPLipase"/>
</dbReference>
<feature type="region of interest" description="Disordered" evidence="5">
    <location>
        <begin position="277"/>
        <end position="309"/>
    </location>
</feature>
<dbReference type="GO" id="GO:0004314">
    <property type="term" value="F:[acyl-carrier-protein] S-malonyltransferase activity"/>
    <property type="evidence" value="ECO:0007669"/>
    <property type="project" value="UniProtKB-EC"/>
</dbReference>
<comment type="caution">
    <text evidence="7">The sequence shown here is derived from an EMBL/GenBank/DDBJ whole genome shotgun (WGS) entry which is preliminary data.</text>
</comment>
<evidence type="ECO:0000259" key="6">
    <source>
        <dbReference type="SMART" id="SM00827"/>
    </source>
</evidence>
<dbReference type="AlphaFoldDB" id="A0A5C4M3X5"/>
<dbReference type="SUPFAM" id="SSF55048">
    <property type="entry name" value="Probable ACP-binding domain of malonyl-CoA ACP transacylase"/>
    <property type="match status" value="1"/>
</dbReference>
<dbReference type="GO" id="GO:0005829">
    <property type="term" value="C:cytosol"/>
    <property type="evidence" value="ECO:0007669"/>
    <property type="project" value="TreeGrafter"/>
</dbReference>
<accession>A0A5C4M3X5</accession>
<proteinExistence type="predicted"/>
<keyword evidence="2 7" id="KW-0808">Transferase</keyword>
<evidence type="ECO:0000256" key="3">
    <source>
        <dbReference type="ARBA" id="ARBA00023315"/>
    </source>
</evidence>
<dbReference type="InterPro" id="IPR016036">
    <property type="entry name" value="Malonyl_transacylase_ACP-bd"/>
</dbReference>
<feature type="compositionally biased region" description="Basic and acidic residues" evidence="5">
    <location>
        <begin position="300"/>
        <end position="309"/>
    </location>
</feature>
<dbReference type="Gene3D" id="3.40.366.10">
    <property type="entry name" value="Malonyl-Coenzyme A Acyl Carrier Protein, domain 2"/>
    <property type="match status" value="1"/>
</dbReference>
<dbReference type="Gene3D" id="3.30.70.250">
    <property type="entry name" value="Malonyl-CoA ACP transacylase, ACP-binding"/>
    <property type="match status" value="1"/>
</dbReference>
<dbReference type="Proteomes" id="UP000305546">
    <property type="component" value="Unassembled WGS sequence"/>
</dbReference>
<gene>
    <name evidence="7" type="ORF">FG385_14335</name>
</gene>
<organism evidence="7 8">
    <name type="scientific">Amycolatopsis alkalitolerans</name>
    <dbReference type="NCBI Taxonomy" id="2547244"/>
    <lineage>
        <taxon>Bacteria</taxon>
        <taxon>Bacillati</taxon>
        <taxon>Actinomycetota</taxon>
        <taxon>Actinomycetes</taxon>
        <taxon>Pseudonocardiales</taxon>
        <taxon>Pseudonocardiaceae</taxon>
        <taxon>Amycolatopsis</taxon>
    </lineage>
</organism>
<comment type="catalytic activity">
    <reaction evidence="4">
        <text>holo-[ACP] + malonyl-CoA = malonyl-[ACP] + CoA</text>
        <dbReference type="Rhea" id="RHEA:41792"/>
        <dbReference type="Rhea" id="RHEA-COMP:9623"/>
        <dbReference type="Rhea" id="RHEA-COMP:9685"/>
        <dbReference type="ChEBI" id="CHEBI:57287"/>
        <dbReference type="ChEBI" id="CHEBI:57384"/>
        <dbReference type="ChEBI" id="CHEBI:64479"/>
        <dbReference type="ChEBI" id="CHEBI:78449"/>
        <dbReference type="EC" id="2.3.1.39"/>
    </reaction>
</comment>
<evidence type="ECO:0000256" key="4">
    <source>
        <dbReference type="ARBA" id="ARBA00048462"/>
    </source>
</evidence>
<protein>
    <recommendedName>
        <fullName evidence="1">[acyl-carrier-protein] S-malonyltransferase</fullName>
        <ecNumber evidence="1">2.3.1.39</ecNumber>
    </recommendedName>
</protein>
<dbReference type="GO" id="GO:0006633">
    <property type="term" value="P:fatty acid biosynthetic process"/>
    <property type="evidence" value="ECO:0007669"/>
    <property type="project" value="TreeGrafter"/>
</dbReference>
<evidence type="ECO:0000313" key="8">
    <source>
        <dbReference type="Proteomes" id="UP000305546"/>
    </source>
</evidence>
<evidence type="ECO:0000313" key="7">
    <source>
        <dbReference type="EMBL" id="TNC25815.1"/>
    </source>
</evidence>
<dbReference type="InterPro" id="IPR014043">
    <property type="entry name" value="Acyl_transferase_dom"/>
</dbReference>
<evidence type="ECO:0000256" key="5">
    <source>
        <dbReference type="SAM" id="MobiDB-lite"/>
    </source>
</evidence>
<dbReference type="EC" id="2.3.1.39" evidence="1"/>
<keyword evidence="8" id="KW-1185">Reference proteome</keyword>
<feature type="domain" description="Malonyl-CoA:ACP transacylase (MAT)" evidence="6">
    <location>
        <begin position="12"/>
        <end position="306"/>
    </location>
</feature>
<dbReference type="SUPFAM" id="SSF52151">
    <property type="entry name" value="FabD/lysophospholipase-like"/>
    <property type="match status" value="1"/>
</dbReference>
<dbReference type="PANTHER" id="PTHR42681:SF1">
    <property type="entry name" value="MALONYL-COA-ACYL CARRIER PROTEIN TRANSACYLASE, MITOCHONDRIAL"/>
    <property type="match status" value="1"/>
</dbReference>
<evidence type="ECO:0000256" key="2">
    <source>
        <dbReference type="ARBA" id="ARBA00022679"/>
    </source>
</evidence>
<dbReference type="PANTHER" id="PTHR42681">
    <property type="entry name" value="MALONYL-COA-ACYL CARRIER PROTEIN TRANSACYLASE, MITOCHONDRIAL"/>
    <property type="match status" value="1"/>
</dbReference>
<name>A0A5C4M3X5_9PSEU</name>
<dbReference type="EMBL" id="VDFW01000010">
    <property type="protein sequence ID" value="TNC25815.1"/>
    <property type="molecule type" value="Genomic_DNA"/>
</dbReference>
<dbReference type="SMART" id="SM00827">
    <property type="entry name" value="PKS_AT"/>
    <property type="match status" value="1"/>
</dbReference>
<dbReference type="Pfam" id="PF00698">
    <property type="entry name" value="Acyl_transf_1"/>
    <property type="match status" value="1"/>
</dbReference>
<sequence length="309" mass="32126">MTVRATSLPGVAFAGQGVRPEVVLESLRRHGAHPLVPALLDALRAPTLEALDLTDTRVVQPAIYVAGLAAAEARFGPAAEVPLVAGHSLGELAALAYAGVVGAEDGLRLALARGRLCQAVQRKRPGAMAAVVGLEPVAVEWLRRQVVAERPGVLEIAAVNGQRQVVLSGDRASVALAVARVADTAARAVELPIGGAFHSPLMIGALPGWRAALRAATFSPCRTRVVSCVDAEQHDDPADLRELLAKALMLPVRWADTVETVRRLGVCELWDAGPGTVPRAPGRRGHAAAVSAVGGGESLPARESDHLLS</sequence>
<reference evidence="7 8" key="1">
    <citation type="submission" date="2019-06" db="EMBL/GenBank/DDBJ databases">
        <title>Amycolatopsis alkalitolerans sp. nov., isolated from Gastrodia elata Blume.</title>
        <authorList>
            <person name="Narsing Rao M.P."/>
            <person name="Li W.J."/>
        </authorList>
    </citation>
    <scope>NUCLEOTIDE SEQUENCE [LARGE SCALE GENOMIC DNA]</scope>
    <source>
        <strain evidence="7 8">SYSUP0005</strain>
    </source>
</reference>
<keyword evidence="3" id="KW-0012">Acyltransferase</keyword>